<dbReference type="GO" id="GO:0046983">
    <property type="term" value="F:protein dimerization activity"/>
    <property type="evidence" value="ECO:0007669"/>
    <property type="project" value="InterPro"/>
</dbReference>
<dbReference type="GO" id="GO:0000155">
    <property type="term" value="F:phosphorelay sensor kinase activity"/>
    <property type="evidence" value="ECO:0007669"/>
    <property type="project" value="InterPro"/>
</dbReference>
<dbReference type="PANTHER" id="PTHR24421">
    <property type="entry name" value="NITRATE/NITRITE SENSOR PROTEIN NARX-RELATED"/>
    <property type="match status" value="1"/>
</dbReference>
<dbReference type="InterPro" id="IPR011110">
    <property type="entry name" value="Reg_prop"/>
</dbReference>
<gene>
    <name evidence="6" type="ORF">SAMN05421771_3437</name>
</gene>
<dbReference type="Gene3D" id="2.60.40.10">
    <property type="entry name" value="Immunoglobulins"/>
    <property type="match status" value="1"/>
</dbReference>
<sequence>MATGGVFSVHIGLAGVKMRCESHRREKRLQAMCCGLAAGLACACIGPSAVGLEPSHRLTQYGHMVWRIQDGVFSGAPSAFAQTADGYIWIGTQSGLLRFDGVNFTPFRPSPKERLRSPNISSLLAARDGSLWIGTSAYLAHFKDGDLTNYLDVIGEVSQISESRKGDIWFSRRKTPDGAGALCRVAGARIACYGNVEGIPYKLAGPLLEGDEDDWWIAAASEVAHWNRGSSTIYAPAGLKANHQLDGFTALAKNADGSVWAGMEFSGKGLGLQRFSGGKWNPILISGFDSSSLAVTALLFDRDHSLWIGTKDKGIYRLNGASLDHFGSSDGLSSDTVHSLFEDQEGNIWIATSKGIDKFRDFKVVTYSKAEGLRADQVDAVLASGDGTIWMSDGTLESIRGRTVTSMGPRDGLPGRDVTSLLEDRFGKLWIGVDDKLFVREEGKFQQITDTNGGPVGAVEKLANGLNGTVWARSVKLPHRLLHIVNGKVIEEVEAPDGMRQRAFAPEPDGELLVGLESGDLAEYQARQWKVIPLHRIKATWHVVQFATAADGGILGATSSGVLGWKRGRAQDLNADNDLPCNRVYSLIFDSQKTLWLYASCGLLSISDSELARWWQDPKAKLKYRIFNVLDGAQPAPPSYQPQTSMSPDGKLWFANGSVLQQIDPLHLPANNILPPVHIEEIVADTREYPLQNNLALPALTRELQINYTALSFAIPQRVQFRYKLDGLENEWQNVGTRRQAFFTNLRPGTYRFHVIACNDDGLWNSVGDTIGFTIAPAYYQTRWFALMCVAASGAILWALYLMRLKQATYQLQERLNARMEERERIARELHDTLLQGFQGLMLRFQAVVKMLPIEAVARQTMEQVLDRADEVLLEGRQSVRDLREEGTSATEMCEALRQCGEELAQNHTASFSLMIVGEPKAMATVVFNESYRIAREALVNAFQHSQGRNVEVEVTYLVSRVSIRVRDDGIGIDADILTKGRKGHWGLSGMRERAQKIAARLDIWSQAGSGTEIELTIPSTVAYPHDKRRSLRQRLYDMFIRFQRSRS</sequence>
<dbReference type="CDD" id="cd16917">
    <property type="entry name" value="HATPase_UhpB-NarQ-NarX-like"/>
    <property type="match status" value="1"/>
</dbReference>
<dbReference type="SUPFAM" id="SSF63829">
    <property type="entry name" value="Calcium-dependent phosphotriesterase"/>
    <property type="match status" value="2"/>
</dbReference>
<dbReference type="PANTHER" id="PTHR24421:SF62">
    <property type="entry name" value="SENSORY TRANSDUCTION HISTIDINE KINASE"/>
    <property type="match status" value="1"/>
</dbReference>
<dbReference type="InterPro" id="IPR015943">
    <property type="entry name" value="WD40/YVTN_repeat-like_dom_sf"/>
</dbReference>
<evidence type="ECO:0000256" key="3">
    <source>
        <dbReference type="ARBA" id="ARBA00023012"/>
    </source>
</evidence>
<evidence type="ECO:0000256" key="2">
    <source>
        <dbReference type="ARBA" id="ARBA00022777"/>
    </source>
</evidence>
<dbReference type="InterPro" id="IPR003594">
    <property type="entry name" value="HATPase_dom"/>
</dbReference>
<dbReference type="Proteomes" id="UP000199024">
    <property type="component" value="Unassembled WGS sequence"/>
</dbReference>
<dbReference type="InterPro" id="IPR013783">
    <property type="entry name" value="Ig-like_fold"/>
</dbReference>
<dbReference type="RefSeq" id="WP_175529089.1">
    <property type="nucleotide sequence ID" value="NZ_FOZL01000001.1"/>
</dbReference>
<dbReference type="GO" id="GO:0016020">
    <property type="term" value="C:membrane"/>
    <property type="evidence" value="ECO:0007669"/>
    <property type="project" value="InterPro"/>
</dbReference>
<dbReference type="Gene3D" id="1.20.5.1930">
    <property type="match status" value="1"/>
</dbReference>
<dbReference type="SMART" id="SM00387">
    <property type="entry name" value="HATPase_c"/>
    <property type="match status" value="1"/>
</dbReference>
<dbReference type="EMBL" id="FOZL01000001">
    <property type="protein sequence ID" value="SFS18350.1"/>
    <property type="molecule type" value="Genomic_DNA"/>
</dbReference>
<dbReference type="Gene3D" id="3.30.565.10">
    <property type="entry name" value="Histidine kinase-like ATPase, C-terminal domain"/>
    <property type="match status" value="1"/>
</dbReference>
<proteinExistence type="predicted"/>
<evidence type="ECO:0000313" key="7">
    <source>
        <dbReference type="Proteomes" id="UP000199024"/>
    </source>
</evidence>
<dbReference type="CDD" id="cd00063">
    <property type="entry name" value="FN3"/>
    <property type="match status" value="1"/>
</dbReference>
<reference evidence="6 7" key="1">
    <citation type="submission" date="2016-10" db="EMBL/GenBank/DDBJ databases">
        <authorList>
            <person name="de Groot N.N."/>
        </authorList>
    </citation>
    <scope>NUCLEOTIDE SEQUENCE [LARGE SCALE GENOMIC DNA]</scope>
    <source>
        <strain evidence="6 7">DSM 21001</strain>
    </source>
</reference>
<dbReference type="InterPro" id="IPR036890">
    <property type="entry name" value="HATPase_C_sf"/>
</dbReference>
<dbReference type="InterPro" id="IPR011123">
    <property type="entry name" value="Y_Y_Y"/>
</dbReference>
<keyword evidence="4" id="KW-0812">Transmembrane</keyword>
<evidence type="ECO:0000313" key="6">
    <source>
        <dbReference type="EMBL" id="SFS18350.1"/>
    </source>
</evidence>
<organism evidence="6 7">
    <name type="scientific">Granulicella pectinivorans</name>
    <dbReference type="NCBI Taxonomy" id="474950"/>
    <lineage>
        <taxon>Bacteria</taxon>
        <taxon>Pseudomonadati</taxon>
        <taxon>Acidobacteriota</taxon>
        <taxon>Terriglobia</taxon>
        <taxon>Terriglobales</taxon>
        <taxon>Acidobacteriaceae</taxon>
        <taxon>Granulicella</taxon>
    </lineage>
</organism>
<keyword evidence="1" id="KW-0808">Transferase</keyword>
<dbReference type="Gene3D" id="2.130.10.10">
    <property type="entry name" value="YVTN repeat-like/Quinoprotein amine dehydrogenase"/>
    <property type="match status" value="3"/>
</dbReference>
<dbReference type="SUPFAM" id="SSF50998">
    <property type="entry name" value="Quinoprotein alcohol dehydrogenase-like"/>
    <property type="match status" value="1"/>
</dbReference>
<evidence type="ECO:0000259" key="5">
    <source>
        <dbReference type="SMART" id="SM00387"/>
    </source>
</evidence>
<accession>A0A1I6MRJ1</accession>
<dbReference type="Pfam" id="PF07730">
    <property type="entry name" value="HisKA_3"/>
    <property type="match status" value="1"/>
</dbReference>
<dbReference type="InterPro" id="IPR011047">
    <property type="entry name" value="Quinoprotein_ADH-like_sf"/>
</dbReference>
<feature type="domain" description="Histidine kinase/HSP90-like ATPase" evidence="5">
    <location>
        <begin position="926"/>
        <end position="1022"/>
    </location>
</feature>
<dbReference type="Pfam" id="PF02518">
    <property type="entry name" value="HATPase_c"/>
    <property type="match status" value="1"/>
</dbReference>
<keyword evidence="4" id="KW-0472">Membrane</keyword>
<keyword evidence="2" id="KW-0418">Kinase</keyword>
<dbReference type="InterPro" id="IPR011712">
    <property type="entry name" value="Sig_transdc_His_kin_sub3_dim/P"/>
</dbReference>
<dbReference type="Pfam" id="PF07495">
    <property type="entry name" value="Y_Y_Y"/>
    <property type="match status" value="1"/>
</dbReference>
<evidence type="ECO:0000256" key="4">
    <source>
        <dbReference type="SAM" id="Phobius"/>
    </source>
</evidence>
<dbReference type="AlphaFoldDB" id="A0A1I6MRJ1"/>
<evidence type="ECO:0000256" key="1">
    <source>
        <dbReference type="ARBA" id="ARBA00022679"/>
    </source>
</evidence>
<dbReference type="InterPro" id="IPR003961">
    <property type="entry name" value="FN3_dom"/>
</dbReference>
<feature type="transmembrane region" description="Helical" evidence="4">
    <location>
        <begin position="784"/>
        <end position="803"/>
    </location>
</feature>
<dbReference type="STRING" id="474950.SAMN05421771_3437"/>
<keyword evidence="7" id="KW-1185">Reference proteome</keyword>
<keyword evidence="4" id="KW-1133">Transmembrane helix</keyword>
<dbReference type="SUPFAM" id="SSF55874">
    <property type="entry name" value="ATPase domain of HSP90 chaperone/DNA topoisomerase II/histidine kinase"/>
    <property type="match status" value="1"/>
</dbReference>
<dbReference type="InterPro" id="IPR050482">
    <property type="entry name" value="Sensor_HK_TwoCompSys"/>
</dbReference>
<name>A0A1I6MRJ1_9BACT</name>
<protein>
    <submittedName>
        <fullName evidence="6">Two component regulator propeller</fullName>
    </submittedName>
</protein>
<dbReference type="Pfam" id="PF07494">
    <property type="entry name" value="Reg_prop"/>
    <property type="match status" value="3"/>
</dbReference>
<keyword evidence="3" id="KW-0902">Two-component regulatory system</keyword>